<dbReference type="Proteomes" id="UP000834503">
    <property type="component" value="Unassembled WGS sequence"/>
</dbReference>
<sequence>MFQLFQRRYHFWSLCFYTDKGFQSIIYQSKRKKRRLTPMEIAVAAQQENFPPNTPLLSASHLGRMTVKEAESLS</sequence>
<proteinExistence type="predicted"/>
<keyword evidence="4" id="KW-1185">Reference proteome</keyword>
<evidence type="ECO:0000313" key="2">
    <source>
        <dbReference type="EMBL" id="CAC9267491.1"/>
    </source>
</evidence>
<gene>
    <name evidence="1" type="ORF">GHA_04579</name>
    <name evidence="2" type="ORF">TML_06075</name>
</gene>
<comment type="caution">
    <text evidence="1">The sequence shown here is derived from an EMBL/GenBank/DDBJ whole genome shotgun (WGS) entry which is preliminary data.</text>
</comment>
<dbReference type="EMBL" id="CAIIUA010000005">
    <property type="protein sequence ID" value="CAC9267491.1"/>
    <property type="molecule type" value="Genomic_DNA"/>
</dbReference>
<dbReference type="EMBL" id="CAHPQX010000026">
    <property type="protein sequence ID" value="CAB5591506.1"/>
    <property type="molecule type" value="Genomic_DNA"/>
</dbReference>
<evidence type="ECO:0000313" key="4">
    <source>
        <dbReference type="Proteomes" id="UP000837205"/>
    </source>
</evidence>
<dbReference type="Proteomes" id="UP000837205">
    <property type="component" value="Unassembled WGS sequence"/>
</dbReference>
<reference evidence="1" key="1">
    <citation type="submission" date="2020-05" db="EMBL/GenBank/DDBJ databases">
        <authorList>
            <person name="Delgado-Blas J."/>
        </authorList>
    </citation>
    <scope>NUCLEOTIDE SEQUENCE</scope>
    <source>
        <strain evidence="1">BB1459</strain>
        <strain evidence="2">BB1480</strain>
    </source>
</reference>
<organism evidence="1 3">
    <name type="scientific">Citrobacter werkmanii</name>
    <dbReference type="NCBI Taxonomy" id="67827"/>
    <lineage>
        <taxon>Bacteria</taxon>
        <taxon>Pseudomonadati</taxon>
        <taxon>Pseudomonadota</taxon>
        <taxon>Gammaproteobacteria</taxon>
        <taxon>Enterobacterales</taxon>
        <taxon>Enterobacteriaceae</taxon>
        <taxon>Citrobacter</taxon>
        <taxon>Citrobacter freundii complex</taxon>
    </lineage>
</organism>
<evidence type="ECO:0000313" key="3">
    <source>
        <dbReference type="Proteomes" id="UP000834503"/>
    </source>
</evidence>
<dbReference type="AlphaFoldDB" id="A0A9N8GVD2"/>
<name>A0A9N8GVD2_9ENTR</name>
<accession>A0A9N8GVD2</accession>
<evidence type="ECO:0000313" key="1">
    <source>
        <dbReference type="EMBL" id="CAB5591506.1"/>
    </source>
</evidence>
<protein>
    <submittedName>
        <fullName evidence="1">Uncharacterized protein</fullName>
    </submittedName>
</protein>